<dbReference type="InterPro" id="IPR040442">
    <property type="entry name" value="Pyrv_kinase-like_dom_sf"/>
</dbReference>
<dbReference type="InterPro" id="IPR005000">
    <property type="entry name" value="Aldolase/citrate-lyase_domain"/>
</dbReference>
<feature type="domain" description="HpcH/HpaI aldolase/citrate lyase" evidence="6">
    <location>
        <begin position="14"/>
        <end position="229"/>
    </location>
</feature>
<dbReference type="RefSeq" id="WP_094200178.1">
    <property type="nucleotide sequence ID" value="NZ_NBIM01000001.1"/>
</dbReference>
<dbReference type="InterPro" id="IPR015813">
    <property type="entry name" value="Pyrv/PenolPyrv_kinase-like_dom"/>
</dbReference>
<evidence type="ECO:0000256" key="3">
    <source>
        <dbReference type="ARBA" id="ARBA00022842"/>
    </source>
</evidence>
<evidence type="ECO:0000259" key="6">
    <source>
        <dbReference type="Pfam" id="PF03328"/>
    </source>
</evidence>
<evidence type="ECO:0000256" key="2">
    <source>
        <dbReference type="ARBA" id="ARBA00022723"/>
    </source>
</evidence>
<evidence type="ECO:0000256" key="5">
    <source>
        <dbReference type="PIRSR" id="PIRSR015582-2"/>
    </source>
</evidence>
<proteinExistence type="predicted"/>
<feature type="binding site" evidence="5">
    <location>
        <position position="135"/>
    </location>
    <ligand>
        <name>Mg(2+)</name>
        <dbReference type="ChEBI" id="CHEBI:18420"/>
    </ligand>
</feature>
<dbReference type="GO" id="GO:0003824">
    <property type="term" value="F:catalytic activity"/>
    <property type="evidence" value="ECO:0007669"/>
    <property type="project" value="InterPro"/>
</dbReference>
<organism evidence="7 8">
    <name type="scientific">Oceanimonas doudoroffii</name>
    <dbReference type="NCBI Taxonomy" id="84158"/>
    <lineage>
        <taxon>Bacteria</taxon>
        <taxon>Pseudomonadati</taxon>
        <taxon>Pseudomonadota</taxon>
        <taxon>Gammaproteobacteria</taxon>
        <taxon>Aeromonadales</taxon>
        <taxon>Aeromonadaceae</taxon>
        <taxon>Oceanimonas</taxon>
    </lineage>
</organism>
<keyword evidence="2 5" id="KW-0479">Metal-binding</keyword>
<dbReference type="OrthoDB" id="6427869at2"/>
<dbReference type="Pfam" id="PF03328">
    <property type="entry name" value="HpcH_HpaI"/>
    <property type="match status" value="1"/>
</dbReference>
<comment type="cofactor">
    <cofactor evidence="1">
        <name>Mg(2+)</name>
        <dbReference type="ChEBI" id="CHEBI:18420"/>
    </cofactor>
</comment>
<dbReference type="Gene3D" id="3.20.20.60">
    <property type="entry name" value="Phosphoenolpyruvate-binding domains"/>
    <property type="match status" value="1"/>
</dbReference>
<dbReference type="PANTHER" id="PTHR32308">
    <property type="entry name" value="LYASE BETA SUBUNIT, PUTATIVE (AFU_ORTHOLOGUE AFUA_4G13030)-RELATED"/>
    <property type="match status" value="1"/>
</dbReference>
<dbReference type="SUPFAM" id="SSF51621">
    <property type="entry name" value="Phosphoenolpyruvate/pyruvate domain"/>
    <property type="match status" value="1"/>
</dbReference>
<keyword evidence="8" id="KW-1185">Reference proteome</keyword>
<evidence type="ECO:0000256" key="1">
    <source>
        <dbReference type="ARBA" id="ARBA00001946"/>
    </source>
</evidence>
<feature type="binding site" evidence="5">
    <location>
        <position position="162"/>
    </location>
    <ligand>
        <name>Mg(2+)</name>
        <dbReference type="ChEBI" id="CHEBI:18420"/>
    </ligand>
</feature>
<dbReference type="PIRSF" id="PIRSF015582">
    <property type="entry name" value="Cit_lyase_B"/>
    <property type="match status" value="1"/>
</dbReference>
<protein>
    <recommendedName>
        <fullName evidence="6">HpcH/HpaI aldolase/citrate lyase domain-containing protein</fullName>
    </recommendedName>
</protein>
<evidence type="ECO:0000256" key="4">
    <source>
        <dbReference type="PIRSR" id="PIRSR015582-1"/>
    </source>
</evidence>
<dbReference type="PANTHER" id="PTHR32308:SF10">
    <property type="entry name" value="CITRATE LYASE SUBUNIT BETA"/>
    <property type="match status" value="1"/>
</dbReference>
<evidence type="ECO:0000313" key="7">
    <source>
        <dbReference type="EMBL" id="OXY83404.1"/>
    </source>
</evidence>
<dbReference type="GO" id="GO:0000287">
    <property type="term" value="F:magnesium ion binding"/>
    <property type="evidence" value="ECO:0007669"/>
    <property type="project" value="TreeGrafter"/>
</dbReference>
<comment type="caution">
    <text evidence="7">The sequence shown here is derived from an EMBL/GenBank/DDBJ whole genome shotgun (WGS) entry which is preliminary data.</text>
</comment>
<name>A0A233RJ36_9GAMM</name>
<sequence length="254" mass="27551">MNHDSLSLNRAGSWLFLPGHQPEQRELALASNAQALVVDLEEFTPKAQQHQACLAFHAFADDCRARTRLPMVRINRLENGGEQELQLLLAARPAAVFLPQVERVSQLRDLAGLLDTGEAALGIPLGSTAMVPTLESRAGLSRADELLAASPRLRAALIGTGDLATDLRLPADMPLANRVDAIRPYRQRFLAACQAAGVLAIDGPWPAPQGFVQDQAWSVALGFRARCVVNTGQLPALHASQKNQQHSSDFYRIS</sequence>
<dbReference type="EMBL" id="NBIM01000001">
    <property type="protein sequence ID" value="OXY83404.1"/>
    <property type="molecule type" value="Genomic_DNA"/>
</dbReference>
<accession>A0A233RJ36</accession>
<gene>
    <name evidence="7" type="ORF">B6S08_07940</name>
</gene>
<keyword evidence="3 5" id="KW-0460">Magnesium</keyword>
<dbReference type="InterPro" id="IPR011206">
    <property type="entry name" value="Citrate_lyase_beta/mcl1/mcl2"/>
</dbReference>
<evidence type="ECO:0000313" key="8">
    <source>
        <dbReference type="Proteomes" id="UP000242757"/>
    </source>
</evidence>
<feature type="binding site" evidence="4">
    <location>
        <position position="73"/>
    </location>
    <ligand>
        <name>substrate</name>
    </ligand>
</feature>
<dbReference type="GO" id="GO:0006107">
    <property type="term" value="P:oxaloacetate metabolic process"/>
    <property type="evidence" value="ECO:0007669"/>
    <property type="project" value="TreeGrafter"/>
</dbReference>
<dbReference type="Proteomes" id="UP000242757">
    <property type="component" value="Unassembled WGS sequence"/>
</dbReference>
<dbReference type="AlphaFoldDB" id="A0A233RJ36"/>
<reference evidence="7 8" key="1">
    <citation type="submission" date="2017-08" db="EMBL/GenBank/DDBJ databases">
        <title>A Genome Sequence of Oceanimonas doudoroffii ATCC 27123T.</title>
        <authorList>
            <person name="Brennan M.A."/>
            <person name="Maclea K.S."/>
            <person name="Mcclelland W.D."/>
            <person name="Trachtenberg A.M."/>
        </authorList>
    </citation>
    <scope>NUCLEOTIDE SEQUENCE [LARGE SCALE GENOMIC DNA]</scope>
    <source>
        <strain evidence="7 8">ATCC 27123</strain>
    </source>
</reference>
<feature type="binding site" evidence="4">
    <location>
        <position position="135"/>
    </location>
    <ligand>
        <name>substrate</name>
    </ligand>
</feature>